<organism evidence="1 2">
    <name type="scientific">Hassallia byssoidea VB512170</name>
    <dbReference type="NCBI Taxonomy" id="1304833"/>
    <lineage>
        <taxon>Bacteria</taxon>
        <taxon>Bacillati</taxon>
        <taxon>Cyanobacteriota</taxon>
        <taxon>Cyanophyceae</taxon>
        <taxon>Nostocales</taxon>
        <taxon>Tolypothrichaceae</taxon>
        <taxon>Hassallia</taxon>
    </lineage>
</organism>
<reference evidence="1 2" key="1">
    <citation type="journal article" date="2015" name="Genome Announc.">
        <title>Draft Genome Sequence of Cyanobacterium Hassallia byssoidea Strain VB512170, Isolated from Monuments in India.</title>
        <authorList>
            <person name="Singh D."/>
            <person name="Chandrababunaidu M.M."/>
            <person name="Panda A."/>
            <person name="Sen D."/>
            <person name="Bhattacharyya S."/>
            <person name="Adhikary S.P."/>
            <person name="Tripathy S."/>
        </authorList>
    </citation>
    <scope>NUCLEOTIDE SEQUENCE [LARGE SCALE GENOMIC DNA]</scope>
    <source>
        <strain evidence="1 2">VB512170</strain>
    </source>
</reference>
<keyword evidence="2" id="KW-1185">Reference proteome</keyword>
<dbReference type="AlphaFoldDB" id="A0A846HCD5"/>
<accession>A0A846HCD5</accession>
<dbReference type="Proteomes" id="UP000031549">
    <property type="component" value="Unassembled WGS sequence"/>
</dbReference>
<evidence type="ECO:0000313" key="1">
    <source>
        <dbReference type="EMBL" id="NEU74334.1"/>
    </source>
</evidence>
<gene>
    <name evidence="1" type="ORF">PI95_017645</name>
</gene>
<protein>
    <submittedName>
        <fullName evidence="1">Uncharacterized protein</fullName>
    </submittedName>
</protein>
<dbReference type="RefSeq" id="WP_163518974.1">
    <property type="nucleotide sequence ID" value="NZ_JTCM02000039.1"/>
</dbReference>
<proteinExistence type="predicted"/>
<comment type="caution">
    <text evidence="1">The sequence shown here is derived from an EMBL/GenBank/DDBJ whole genome shotgun (WGS) entry which is preliminary data.</text>
</comment>
<dbReference type="EMBL" id="JTCM02000039">
    <property type="protein sequence ID" value="NEU74334.1"/>
    <property type="molecule type" value="Genomic_DNA"/>
</dbReference>
<name>A0A846HCD5_9CYAN</name>
<evidence type="ECO:0000313" key="2">
    <source>
        <dbReference type="Proteomes" id="UP000031549"/>
    </source>
</evidence>
<sequence length="53" mass="6257">MRLGQLLVRQANIAEEIHLLSSRNEQFLAEWLQYCRARLVRIDPVFGECKLKT</sequence>